<evidence type="ECO:0000313" key="1">
    <source>
        <dbReference type="EMBL" id="GBM39020.1"/>
    </source>
</evidence>
<name>A0A4Y2FBW3_ARAVE</name>
<proteinExistence type="predicted"/>
<protein>
    <submittedName>
        <fullName evidence="1">Uncharacterized protein</fullName>
    </submittedName>
</protein>
<dbReference type="Proteomes" id="UP000499080">
    <property type="component" value="Unassembled WGS sequence"/>
</dbReference>
<dbReference type="EMBL" id="BGPR01095574">
    <property type="protein sequence ID" value="GBM39020.1"/>
    <property type="molecule type" value="Genomic_DNA"/>
</dbReference>
<organism evidence="1 2">
    <name type="scientific">Araneus ventricosus</name>
    <name type="common">Orbweaver spider</name>
    <name type="synonym">Epeira ventricosa</name>
    <dbReference type="NCBI Taxonomy" id="182803"/>
    <lineage>
        <taxon>Eukaryota</taxon>
        <taxon>Metazoa</taxon>
        <taxon>Ecdysozoa</taxon>
        <taxon>Arthropoda</taxon>
        <taxon>Chelicerata</taxon>
        <taxon>Arachnida</taxon>
        <taxon>Araneae</taxon>
        <taxon>Araneomorphae</taxon>
        <taxon>Entelegynae</taxon>
        <taxon>Araneoidea</taxon>
        <taxon>Araneidae</taxon>
        <taxon>Araneus</taxon>
    </lineage>
</organism>
<evidence type="ECO:0000313" key="2">
    <source>
        <dbReference type="Proteomes" id="UP000499080"/>
    </source>
</evidence>
<gene>
    <name evidence="1" type="ORF">AVEN_251423_1</name>
</gene>
<sequence length="100" mass="11280">MSSKSVNTKLPTSFGYRNPLRVSTVFSHHAKGKGEALVASEKLIQERNPFLEPKTTRKTALNTEIKETVSILRNFFCIPCVLQFPLGLLKILCLKCIFKI</sequence>
<accession>A0A4Y2FBW3</accession>
<dbReference type="AlphaFoldDB" id="A0A4Y2FBW3"/>
<reference evidence="1 2" key="1">
    <citation type="journal article" date="2019" name="Sci. Rep.">
        <title>Orb-weaving spider Araneus ventricosus genome elucidates the spidroin gene catalogue.</title>
        <authorList>
            <person name="Kono N."/>
            <person name="Nakamura H."/>
            <person name="Ohtoshi R."/>
            <person name="Moran D.A.P."/>
            <person name="Shinohara A."/>
            <person name="Yoshida Y."/>
            <person name="Fujiwara M."/>
            <person name="Mori M."/>
            <person name="Tomita M."/>
            <person name="Arakawa K."/>
        </authorList>
    </citation>
    <scope>NUCLEOTIDE SEQUENCE [LARGE SCALE GENOMIC DNA]</scope>
</reference>
<keyword evidence="2" id="KW-1185">Reference proteome</keyword>
<comment type="caution">
    <text evidence="1">The sequence shown here is derived from an EMBL/GenBank/DDBJ whole genome shotgun (WGS) entry which is preliminary data.</text>
</comment>